<feature type="compositionally biased region" description="Low complexity" evidence="1">
    <location>
        <begin position="557"/>
        <end position="573"/>
    </location>
</feature>
<name>A0ABW7SG93_9ACTN</name>
<feature type="compositionally biased region" description="Basic and acidic residues" evidence="1">
    <location>
        <begin position="777"/>
        <end position="794"/>
    </location>
</feature>
<keyword evidence="2" id="KW-0812">Transmembrane</keyword>
<comment type="caution">
    <text evidence="3">The sequence shown here is derived from an EMBL/GenBank/DDBJ whole genome shotgun (WGS) entry which is preliminary data.</text>
</comment>
<feature type="compositionally biased region" description="Low complexity" evidence="1">
    <location>
        <begin position="50"/>
        <end position="97"/>
    </location>
</feature>
<evidence type="ECO:0000313" key="3">
    <source>
        <dbReference type="EMBL" id="MFI0791906.1"/>
    </source>
</evidence>
<proteinExistence type="predicted"/>
<accession>A0ABW7SG93</accession>
<sequence>MTSEGPHHPGQEPDEVSPGNGAPASYGVANPDLGWAPPPPTARPNPPAPARVAQNDQPPTAAWGAAAPPNATPPTAAWGAAPQGGQPPTAAWGAAPQNEQPPTAAWGAAQVPAQQPEPARPDAWGPPSAAPQPAWGEADQPMPGWKQEDQPGPAWAATAPTTPPGSAGVPPQPAWGAQPEQPAPAWAAQAEQPPAAWGQNESAARGAARVPGQATPPQDAWPAQADANRPDGWNPTGQQDDEPARPGGWNASGQQDDPARSGGWNAGSPASPQDDPARSGSWNAGRQQDDEPVHPGGWAPAEQPAFAGKAEQPPDPWGQTEPAARGAARVPGQATPPQDAWPAQADANRPDGWNPTGQQDDEAARPDWNAGPPASPQDDPARSGGWNAGGRQDDPARSDGWAAAEGRPDDQHQPTAWAGADGTATPGAWGAASVPQPQDDRPAVPDWAAAEPTSVPPARATATVGVDGPPSWSAPAENQQWPGPDRTERPGVPDVEPWAPGEAWGRSAEAEPAAPQPAGNGWGPERSEDRPLYQPAPAPGISPANAVPLPPQEQRVPGASLAAAPPADYLPPAQFTPEVEAPGAPGVREGGPSAYEPEPGVDNGWGHAEEPQSPAGPVVPAPRMSPEGQASARAAVPLPEAGESAAGAAGSVSASASVPLTSRVMPPADQALRPGDTPAPQPRVYGRPTRPEPVEEPKQAEDRGFHPDPNPPHRFDAPAPQGRFDEHDPQGRFDEPGQRGRFDEPGPQGRFDEPGQRGRFDEPGPQGRFDEPGQQQRFDDRAPQRFDEPDRQHGYGDGPAAAAAAVPPVFPPGVPSFVDPPASSRPVNGVRPHDDDRPGDQFGGPAGSAGGGTAVQGAVPGHGPVPFGEPAGGGFPPAFPAQGQQSGSSWDVESEQGRFDTFKPDAAEQKTEAPPPKVRNGRVLAAVLVAAVLILAVPLGLLTLLGKFSDDKTPTFDPAVGSCVKQTGDNATAATCGGADTFTVVSKVAAKEKCADPAQPHVVLRGNLPNKVLCLKPSTK</sequence>
<evidence type="ECO:0000256" key="1">
    <source>
        <dbReference type="SAM" id="MobiDB-lite"/>
    </source>
</evidence>
<keyword evidence="2" id="KW-1133">Transmembrane helix</keyword>
<dbReference type="EMBL" id="JBIRPU010000002">
    <property type="protein sequence ID" value="MFI0791906.1"/>
    <property type="molecule type" value="Genomic_DNA"/>
</dbReference>
<feature type="compositionally biased region" description="Basic and acidic residues" evidence="1">
    <location>
        <begin position="689"/>
        <end position="716"/>
    </location>
</feature>
<feature type="compositionally biased region" description="Basic and acidic residues" evidence="1">
    <location>
        <begin position="1"/>
        <end position="11"/>
    </location>
</feature>
<keyword evidence="4" id="KW-1185">Reference proteome</keyword>
<feature type="transmembrane region" description="Helical" evidence="2">
    <location>
        <begin position="923"/>
        <end position="945"/>
    </location>
</feature>
<evidence type="ECO:0000313" key="4">
    <source>
        <dbReference type="Proteomes" id="UP001611075"/>
    </source>
</evidence>
<organism evidence="3 4">
    <name type="scientific">Micromonospora rubida</name>
    <dbReference type="NCBI Taxonomy" id="2697657"/>
    <lineage>
        <taxon>Bacteria</taxon>
        <taxon>Bacillati</taxon>
        <taxon>Actinomycetota</taxon>
        <taxon>Actinomycetes</taxon>
        <taxon>Micromonosporales</taxon>
        <taxon>Micromonosporaceae</taxon>
        <taxon>Micromonospora</taxon>
    </lineage>
</organism>
<feature type="compositionally biased region" description="Low complexity" evidence="1">
    <location>
        <begin position="333"/>
        <end position="347"/>
    </location>
</feature>
<keyword evidence="2" id="KW-0472">Membrane</keyword>
<feature type="compositionally biased region" description="Gly residues" evidence="1">
    <location>
        <begin position="841"/>
        <end position="854"/>
    </location>
</feature>
<gene>
    <name evidence="3" type="ORF">ACH4OY_04265</name>
</gene>
<feature type="compositionally biased region" description="Basic and acidic residues" evidence="1">
    <location>
        <begin position="723"/>
        <end position="762"/>
    </location>
</feature>
<feature type="compositionally biased region" description="Low complexity" evidence="1">
    <location>
        <begin position="798"/>
        <end position="807"/>
    </location>
</feature>
<protein>
    <submittedName>
        <fullName evidence="3">Uncharacterized protein</fullName>
    </submittedName>
</protein>
<feature type="compositionally biased region" description="Low complexity" evidence="1">
    <location>
        <begin position="151"/>
        <end position="199"/>
    </location>
</feature>
<reference evidence="3 4" key="1">
    <citation type="submission" date="2024-10" db="EMBL/GenBank/DDBJ databases">
        <title>The Natural Products Discovery Center: Release of the First 8490 Sequenced Strains for Exploring Actinobacteria Biosynthetic Diversity.</title>
        <authorList>
            <person name="Kalkreuter E."/>
            <person name="Kautsar S.A."/>
            <person name="Yang D."/>
            <person name="Bader C.D."/>
            <person name="Teijaro C.N."/>
            <person name="Fluegel L."/>
            <person name="Davis C.M."/>
            <person name="Simpson J.R."/>
            <person name="Lauterbach L."/>
            <person name="Steele A.D."/>
            <person name="Gui C."/>
            <person name="Meng S."/>
            <person name="Li G."/>
            <person name="Viehrig K."/>
            <person name="Ye F."/>
            <person name="Su P."/>
            <person name="Kiefer A.F."/>
            <person name="Nichols A."/>
            <person name="Cepeda A.J."/>
            <person name="Yan W."/>
            <person name="Fan B."/>
            <person name="Jiang Y."/>
            <person name="Adhikari A."/>
            <person name="Zheng C.-J."/>
            <person name="Schuster L."/>
            <person name="Cowan T.M."/>
            <person name="Smanski M.J."/>
            <person name="Chevrette M.G."/>
            <person name="De Carvalho L.P.S."/>
            <person name="Shen B."/>
        </authorList>
    </citation>
    <scope>NUCLEOTIDE SEQUENCE [LARGE SCALE GENOMIC DNA]</scope>
    <source>
        <strain evidence="3 4">NPDC021253</strain>
    </source>
</reference>
<feature type="compositionally biased region" description="Pro residues" evidence="1">
    <location>
        <begin position="36"/>
        <end position="49"/>
    </location>
</feature>
<feature type="compositionally biased region" description="Low complexity" evidence="1">
    <location>
        <begin position="213"/>
        <end position="227"/>
    </location>
</feature>
<evidence type="ECO:0000256" key="2">
    <source>
        <dbReference type="SAM" id="Phobius"/>
    </source>
</evidence>
<feature type="compositionally biased region" description="Low complexity" evidence="1">
    <location>
        <begin position="640"/>
        <end position="658"/>
    </location>
</feature>
<dbReference type="Proteomes" id="UP001611075">
    <property type="component" value="Unassembled WGS sequence"/>
</dbReference>
<feature type="region of interest" description="Disordered" evidence="1">
    <location>
        <begin position="1"/>
        <end position="896"/>
    </location>
</feature>
<feature type="compositionally biased region" description="Low complexity" evidence="1">
    <location>
        <begin position="108"/>
        <end position="117"/>
    </location>
</feature>
<dbReference type="RefSeq" id="WP_396676563.1">
    <property type="nucleotide sequence ID" value="NZ_JBIRPU010000002.1"/>
</dbReference>